<feature type="compositionally biased region" description="Basic and acidic residues" evidence="1">
    <location>
        <begin position="74"/>
        <end position="86"/>
    </location>
</feature>
<evidence type="ECO:0000256" key="1">
    <source>
        <dbReference type="SAM" id="MobiDB-lite"/>
    </source>
</evidence>
<organism evidence="2 3">
    <name type="scientific">Prorocentrum cordatum</name>
    <dbReference type="NCBI Taxonomy" id="2364126"/>
    <lineage>
        <taxon>Eukaryota</taxon>
        <taxon>Sar</taxon>
        <taxon>Alveolata</taxon>
        <taxon>Dinophyceae</taxon>
        <taxon>Prorocentrales</taxon>
        <taxon>Prorocentraceae</taxon>
        <taxon>Prorocentrum</taxon>
    </lineage>
</organism>
<gene>
    <name evidence="2" type="ORF">PCOR1329_LOCUS60449</name>
</gene>
<reference evidence="2" key="1">
    <citation type="submission" date="2023-10" db="EMBL/GenBank/DDBJ databases">
        <authorList>
            <person name="Chen Y."/>
            <person name="Shah S."/>
            <person name="Dougan E. K."/>
            <person name="Thang M."/>
            <person name="Chan C."/>
        </authorList>
    </citation>
    <scope>NUCLEOTIDE SEQUENCE [LARGE SCALE GENOMIC DNA]</scope>
</reference>
<sequence>MPRWLLPATFGVKLGGPAPAKDLELEKQAENAQETLVILAPVGVPQKSETTAPLKVQEEQPLHAGQEASGAKATAEEGEIKGQDRLTRTAWLTEGWQALAGMHGIDNFMRHLPRDDIKIIRRAAVELAPRLHAGP</sequence>
<comment type="caution">
    <text evidence="2">The sequence shown here is derived from an EMBL/GenBank/DDBJ whole genome shotgun (WGS) entry which is preliminary data.</text>
</comment>
<protein>
    <submittedName>
        <fullName evidence="2">Uncharacterized protein</fullName>
    </submittedName>
</protein>
<dbReference type="Proteomes" id="UP001189429">
    <property type="component" value="Unassembled WGS sequence"/>
</dbReference>
<evidence type="ECO:0000313" key="2">
    <source>
        <dbReference type="EMBL" id="CAK0875900.1"/>
    </source>
</evidence>
<feature type="region of interest" description="Disordered" evidence="1">
    <location>
        <begin position="48"/>
        <end position="86"/>
    </location>
</feature>
<keyword evidence="3" id="KW-1185">Reference proteome</keyword>
<proteinExistence type="predicted"/>
<evidence type="ECO:0000313" key="3">
    <source>
        <dbReference type="Proteomes" id="UP001189429"/>
    </source>
</evidence>
<name>A0ABN9VR07_9DINO</name>
<dbReference type="EMBL" id="CAUYUJ010017571">
    <property type="protein sequence ID" value="CAK0875900.1"/>
    <property type="molecule type" value="Genomic_DNA"/>
</dbReference>
<accession>A0ABN9VR07</accession>